<evidence type="ECO:0000313" key="1">
    <source>
        <dbReference type="EMBL" id="KIK52854.1"/>
    </source>
</evidence>
<dbReference type="EMBL" id="KN834836">
    <property type="protein sequence ID" value="KIK52854.1"/>
    <property type="molecule type" value="Genomic_DNA"/>
</dbReference>
<sequence length="137" mass="15238">MAAKHIVAHNIATWGPYKPLAAFAVRIVESRTNVHFSVLIQGGMMYKKFMRELDKLPHQQQSIIRPRLHVIDLTGHDVNPFIPLPEFAAAFEALYSSKPVTCKSTGTVTEGLVRPTLAIIDTPYAPLQVPTVEYSRG</sequence>
<name>A0A0D0BTE5_9AGAR</name>
<reference evidence="1 2" key="1">
    <citation type="submission" date="2014-04" db="EMBL/GenBank/DDBJ databases">
        <title>Evolutionary Origins and Diversification of the Mycorrhizal Mutualists.</title>
        <authorList>
            <consortium name="DOE Joint Genome Institute"/>
            <consortium name="Mycorrhizal Genomics Consortium"/>
            <person name="Kohler A."/>
            <person name="Kuo A."/>
            <person name="Nagy L.G."/>
            <person name="Floudas D."/>
            <person name="Copeland A."/>
            <person name="Barry K.W."/>
            <person name="Cichocki N."/>
            <person name="Veneault-Fourrey C."/>
            <person name="LaButti K."/>
            <person name="Lindquist E.A."/>
            <person name="Lipzen A."/>
            <person name="Lundell T."/>
            <person name="Morin E."/>
            <person name="Murat C."/>
            <person name="Riley R."/>
            <person name="Ohm R."/>
            <person name="Sun H."/>
            <person name="Tunlid A."/>
            <person name="Henrissat B."/>
            <person name="Grigoriev I.V."/>
            <person name="Hibbett D.S."/>
            <person name="Martin F."/>
        </authorList>
    </citation>
    <scope>NUCLEOTIDE SEQUENCE [LARGE SCALE GENOMIC DNA]</scope>
    <source>
        <strain evidence="1 2">FD-317 M1</strain>
    </source>
</reference>
<evidence type="ECO:0000313" key="2">
    <source>
        <dbReference type="Proteomes" id="UP000053593"/>
    </source>
</evidence>
<organism evidence="1 2">
    <name type="scientific">Collybiopsis luxurians FD-317 M1</name>
    <dbReference type="NCBI Taxonomy" id="944289"/>
    <lineage>
        <taxon>Eukaryota</taxon>
        <taxon>Fungi</taxon>
        <taxon>Dikarya</taxon>
        <taxon>Basidiomycota</taxon>
        <taxon>Agaricomycotina</taxon>
        <taxon>Agaricomycetes</taxon>
        <taxon>Agaricomycetidae</taxon>
        <taxon>Agaricales</taxon>
        <taxon>Marasmiineae</taxon>
        <taxon>Omphalotaceae</taxon>
        <taxon>Collybiopsis</taxon>
        <taxon>Collybiopsis luxurians</taxon>
    </lineage>
</organism>
<gene>
    <name evidence="1" type="ORF">GYMLUDRAFT_947343</name>
</gene>
<dbReference type="AlphaFoldDB" id="A0A0D0BTE5"/>
<proteinExistence type="predicted"/>
<dbReference type="HOGENOM" id="CLU_1865360_0_0_1"/>
<dbReference type="Proteomes" id="UP000053593">
    <property type="component" value="Unassembled WGS sequence"/>
</dbReference>
<protein>
    <submittedName>
        <fullName evidence="1">Uncharacterized protein</fullName>
    </submittedName>
</protein>
<accession>A0A0D0BTE5</accession>
<dbReference type="OrthoDB" id="5835829at2759"/>
<keyword evidence="2" id="KW-1185">Reference proteome</keyword>